<keyword evidence="4" id="KW-0411">Iron-sulfur</keyword>
<feature type="transmembrane region" description="Helical" evidence="5">
    <location>
        <begin position="248"/>
        <end position="268"/>
    </location>
</feature>
<dbReference type="PANTHER" id="PTHR30212">
    <property type="entry name" value="PROTEIN YIIM"/>
    <property type="match status" value="1"/>
</dbReference>
<dbReference type="InterPro" id="IPR052353">
    <property type="entry name" value="Benzoxazolinone_Detox_Enz"/>
</dbReference>
<accession>A0A1H5BVQ4</accession>
<feature type="domain" description="FAD-binding FR-type" evidence="8">
    <location>
        <begin position="142"/>
        <end position="243"/>
    </location>
</feature>
<evidence type="ECO:0000259" key="8">
    <source>
        <dbReference type="PROSITE" id="PS51384"/>
    </source>
</evidence>
<keyword evidence="1" id="KW-0001">2Fe-2S</keyword>
<dbReference type="RefSeq" id="WP_089771295.1">
    <property type="nucleotide sequence ID" value="NZ_FNTX01000001.1"/>
</dbReference>
<dbReference type="PROSITE" id="PS51384">
    <property type="entry name" value="FAD_FR"/>
    <property type="match status" value="1"/>
</dbReference>
<dbReference type="InterPro" id="IPR017927">
    <property type="entry name" value="FAD-bd_FR_type"/>
</dbReference>
<dbReference type="STRING" id="648782.SAMN04488554_0204"/>
<keyword evidence="5" id="KW-1133">Transmembrane helix</keyword>
<evidence type="ECO:0000256" key="1">
    <source>
        <dbReference type="ARBA" id="ARBA00022714"/>
    </source>
</evidence>
<dbReference type="CDD" id="cd00207">
    <property type="entry name" value="fer2"/>
    <property type="match status" value="1"/>
</dbReference>
<organism evidence="9 10">
    <name type="scientific">Ruania alba</name>
    <dbReference type="NCBI Taxonomy" id="648782"/>
    <lineage>
        <taxon>Bacteria</taxon>
        <taxon>Bacillati</taxon>
        <taxon>Actinomycetota</taxon>
        <taxon>Actinomycetes</taxon>
        <taxon>Micrococcales</taxon>
        <taxon>Ruaniaceae</taxon>
        <taxon>Ruania</taxon>
    </lineage>
</organism>
<keyword evidence="2" id="KW-0479">Metal-binding</keyword>
<dbReference type="GO" id="GO:0051537">
    <property type="term" value="F:2 iron, 2 sulfur cluster binding"/>
    <property type="evidence" value="ECO:0007669"/>
    <property type="project" value="UniProtKB-KW"/>
</dbReference>
<dbReference type="Proteomes" id="UP000199220">
    <property type="component" value="Unassembled WGS sequence"/>
</dbReference>
<dbReference type="GO" id="GO:0046872">
    <property type="term" value="F:metal ion binding"/>
    <property type="evidence" value="ECO:0007669"/>
    <property type="project" value="UniProtKB-KW"/>
</dbReference>
<keyword evidence="3" id="KW-0408">Iron</keyword>
<proteinExistence type="predicted"/>
<evidence type="ECO:0000313" key="9">
    <source>
        <dbReference type="EMBL" id="SED58475.1"/>
    </source>
</evidence>
<evidence type="ECO:0000259" key="6">
    <source>
        <dbReference type="PROSITE" id="PS51085"/>
    </source>
</evidence>
<dbReference type="InterPro" id="IPR036922">
    <property type="entry name" value="Rieske_2Fe-2S_sf"/>
</dbReference>
<dbReference type="PANTHER" id="PTHR30212:SF2">
    <property type="entry name" value="PROTEIN YIIM"/>
    <property type="match status" value="1"/>
</dbReference>
<dbReference type="Pfam" id="PF00355">
    <property type="entry name" value="Rieske"/>
    <property type="match status" value="1"/>
</dbReference>
<dbReference type="PRINTS" id="PR00409">
    <property type="entry name" value="PHDIOXRDTASE"/>
</dbReference>
<dbReference type="InterPro" id="IPR017941">
    <property type="entry name" value="Rieske_2Fe-2S"/>
</dbReference>
<dbReference type="Gene3D" id="3.10.20.30">
    <property type="match status" value="1"/>
</dbReference>
<dbReference type="PROSITE" id="PS51296">
    <property type="entry name" value="RIESKE"/>
    <property type="match status" value="1"/>
</dbReference>
<dbReference type="PROSITE" id="PS51085">
    <property type="entry name" value="2FE2S_FER_2"/>
    <property type="match status" value="1"/>
</dbReference>
<evidence type="ECO:0000256" key="3">
    <source>
        <dbReference type="ARBA" id="ARBA00023004"/>
    </source>
</evidence>
<dbReference type="GO" id="GO:0016705">
    <property type="term" value="F:oxidoreductase activity, acting on paired donors, with incorporation or reduction of molecular oxygen"/>
    <property type="evidence" value="ECO:0007669"/>
    <property type="project" value="UniProtKB-ARBA"/>
</dbReference>
<protein>
    <submittedName>
        <fullName evidence="9">Ferredoxin-NADP reductase</fullName>
    </submittedName>
</protein>
<dbReference type="Gene3D" id="2.40.30.10">
    <property type="entry name" value="Translation factors"/>
    <property type="match status" value="1"/>
</dbReference>
<dbReference type="OrthoDB" id="502624at2"/>
<keyword evidence="5" id="KW-0812">Transmembrane</keyword>
<evidence type="ECO:0000256" key="2">
    <source>
        <dbReference type="ARBA" id="ARBA00022723"/>
    </source>
</evidence>
<dbReference type="InterPro" id="IPR006058">
    <property type="entry name" value="2Fe2S_fd_BS"/>
</dbReference>
<evidence type="ECO:0000256" key="4">
    <source>
        <dbReference type="ARBA" id="ARBA00023014"/>
    </source>
</evidence>
<dbReference type="InterPro" id="IPR039261">
    <property type="entry name" value="FNR_nucleotide-bd"/>
</dbReference>
<reference evidence="10" key="1">
    <citation type="submission" date="2016-10" db="EMBL/GenBank/DDBJ databases">
        <authorList>
            <person name="Varghese N."/>
            <person name="Submissions S."/>
        </authorList>
    </citation>
    <scope>NUCLEOTIDE SEQUENCE [LARGE SCALE GENOMIC DNA]</scope>
    <source>
        <strain evidence="10">DSM 21368</strain>
    </source>
</reference>
<dbReference type="EMBL" id="FNTX01000001">
    <property type="protein sequence ID" value="SED58475.1"/>
    <property type="molecule type" value="Genomic_DNA"/>
</dbReference>
<keyword evidence="5" id="KW-0472">Membrane</keyword>
<dbReference type="SUPFAM" id="SSF63380">
    <property type="entry name" value="Riboflavin synthase domain-like"/>
    <property type="match status" value="1"/>
</dbReference>
<dbReference type="CDD" id="cd06185">
    <property type="entry name" value="PDR_like"/>
    <property type="match status" value="1"/>
</dbReference>
<feature type="domain" description="2Fe-2S ferredoxin-type" evidence="6">
    <location>
        <begin position="369"/>
        <end position="453"/>
    </location>
</feature>
<sequence length="453" mass="48654">MTIATPATNQLIPDHPVGPETAEIARVEDVPPAGHGALRCDVNGTPIGLYRVADEIRAWRNVCPHEAAPVCRGPVTGTRLQSAVYEYTYGRDREVLRCPWHGWEFDLATGDHLAEGSGAKLRSHPIHVQDGRIYDASNRGLMHKRDLVVAEVDRVGHVLVLDLSAADGGSLPAWSPGAHIELALPSGRVRHYSLCGNPREKYRYRIAVLAEAGGRGGSRELHEIATRGACLRMKALRNRFPLRYAPHYLFIAGGIGITAILPMITMVARRGGSYQAVYIGRDQAGMPFGSELAAVPAVTMIGTSVAGRPEIAALVADLPAHTAIYCCGPESLTSAVRAAVAATSRDLPVHTERFTSTPVSNSSESDRPFEVTLARTGRTLQVPADDTLLNTLRRHGIARDSSCEQGWCGSCETTVVSGTPIHRDSILDADEHDDAGTMMICTSRATGTVVLDA</sequence>
<dbReference type="SUPFAM" id="SSF52343">
    <property type="entry name" value="Ferredoxin reductase-like, C-terminal NADP-linked domain"/>
    <property type="match status" value="1"/>
</dbReference>
<evidence type="ECO:0000313" key="10">
    <source>
        <dbReference type="Proteomes" id="UP000199220"/>
    </source>
</evidence>
<evidence type="ECO:0000259" key="7">
    <source>
        <dbReference type="PROSITE" id="PS51296"/>
    </source>
</evidence>
<dbReference type="InterPro" id="IPR001041">
    <property type="entry name" value="2Fe-2S_ferredoxin-type"/>
</dbReference>
<dbReference type="InterPro" id="IPR012675">
    <property type="entry name" value="Beta-grasp_dom_sf"/>
</dbReference>
<dbReference type="Gene3D" id="3.40.50.80">
    <property type="entry name" value="Nucleotide-binding domain of ferredoxin-NADP reductase (FNR) module"/>
    <property type="match status" value="1"/>
</dbReference>
<dbReference type="InterPro" id="IPR036010">
    <property type="entry name" value="2Fe-2S_ferredoxin-like_sf"/>
</dbReference>
<dbReference type="SUPFAM" id="SSF54292">
    <property type="entry name" value="2Fe-2S ferredoxin-like"/>
    <property type="match status" value="1"/>
</dbReference>
<evidence type="ECO:0000256" key="5">
    <source>
        <dbReference type="SAM" id="Phobius"/>
    </source>
</evidence>
<name>A0A1H5BVQ4_9MICO</name>
<dbReference type="PROSITE" id="PS00197">
    <property type="entry name" value="2FE2S_FER_1"/>
    <property type="match status" value="1"/>
</dbReference>
<dbReference type="InterPro" id="IPR017938">
    <property type="entry name" value="Riboflavin_synthase-like_b-brl"/>
</dbReference>
<dbReference type="SUPFAM" id="SSF50022">
    <property type="entry name" value="ISP domain"/>
    <property type="match status" value="1"/>
</dbReference>
<dbReference type="GO" id="GO:0004497">
    <property type="term" value="F:monooxygenase activity"/>
    <property type="evidence" value="ECO:0007669"/>
    <property type="project" value="UniProtKB-ARBA"/>
</dbReference>
<dbReference type="AlphaFoldDB" id="A0A1H5BVQ4"/>
<gene>
    <name evidence="9" type="ORF">SAMN04488554_0204</name>
</gene>
<dbReference type="Gene3D" id="2.102.10.10">
    <property type="entry name" value="Rieske [2Fe-2S] iron-sulphur domain"/>
    <property type="match status" value="1"/>
</dbReference>
<keyword evidence="10" id="KW-1185">Reference proteome</keyword>
<dbReference type="Pfam" id="PF00111">
    <property type="entry name" value="Fer2"/>
    <property type="match status" value="1"/>
</dbReference>
<feature type="domain" description="Rieske" evidence="7">
    <location>
        <begin position="22"/>
        <end position="135"/>
    </location>
</feature>